<dbReference type="eggNOG" id="COG1721">
    <property type="taxonomic scope" value="Bacteria"/>
</dbReference>
<dbReference type="Proteomes" id="UP000027982">
    <property type="component" value="Chromosome"/>
</dbReference>
<sequence length="293" mass="32830">MTQFLLEPREFRLLDGMRLNPRKSFPGRVRGERLTRKKGISIEFADYREYSEGDDLRHLDWNVLARLDSPVMRTYQDEEDLAVHLLLDLSPSMEFGEPSKLAQARRLACAVGYIALSGGDAVLPRALGPREPNVRALRGRAGFPRLSQWAETARPPERNRDSLAASLRGFVNAGTRTGIALLVSDGMDPEAATAIRSLGGRGHEVWFLQVLSDIELDPDLEGDLRLLDAESGSPVEITANSYVLKEYRKRLEEHNNSLVEAVRRVGGRHALIRADEPLEAVIKNVLKRDGWTQ</sequence>
<evidence type="ECO:0000313" key="3">
    <source>
        <dbReference type="Proteomes" id="UP000027982"/>
    </source>
</evidence>
<dbReference type="RefSeq" id="WP_025227412.1">
    <property type="nucleotide sequence ID" value="NZ_CP007139.1"/>
</dbReference>
<dbReference type="PANTHER" id="PTHR33608:SF7">
    <property type="entry name" value="DUF58 DOMAIN-CONTAINING PROTEIN"/>
    <property type="match status" value="1"/>
</dbReference>
<dbReference type="SUPFAM" id="SSF53300">
    <property type="entry name" value="vWA-like"/>
    <property type="match status" value="1"/>
</dbReference>
<dbReference type="AlphaFoldDB" id="A0A068NKG2"/>
<dbReference type="KEGG" id="fgi:OP10G_0564"/>
<dbReference type="STRING" id="661478.OP10G_0564"/>
<accession>A0A068NKG2</accession>
<dbReference type="Pfam" id="PF01882">
    <property type="entry name" value="DUF58"/>
    <property type="match status" value="1"/>
</dbReference>
<proteinExistence type="predicted"/>
<dbReference type="PANTHER" id="PTHR33608">
    <property type="entry name" value="BLL2464 PROTEIN"/>
    <property type="match status" value="1"/>
</dbReference>
<dbReference type="EMBL" id="CP007139">
    <property type="protein sequence ID" value="AIE83932.1"/>
    <property type="molecule type" value="Genomic_DNA"/>
</dbReference>
<protein>
    <recommendedName>
        <fullName evidence="1">DUF58 domain-containing protein</fullName>
    </recommendedName>
</protein>
<organism evidence="2 3">
    <name type="scientific">Fimbriimonas ginsengisoli Gsoil 348</name>
    <dbReference type="NCBI Taxonomy" id="661478"/>
    <lineage>
        <taxon>Bacteria</taxon>
        <taxon>Bacillati</taxon>
        <taxon>Armatimonadota</taxon>
        <taxon>Fimbriimonadia</taxon>
        <taxon>Fimbriimonadales</taxon>
        <taxon>Fimbriimonadaceae</taxon>
        <taxon>Fimbriimonas</taxon>
    </lineage>
</organism>
<reference evidence="2 3" key="1">
    <citation type="journal article" date="2014" name="PLoS ONE">
        <title>The first complete genome sequence of the class fimbriimonadia in the phylum armatimonadetes.</title>
        <authorList>
            <person name="Hu Z.Y."/>
            <person name="Wang Y.Z."/>
            <person name="Im W.T."/>
            <person name="Wang S.Y."/>
            <person name="Zhao G.P."/>
            <person name="Zheng H.J."/>
            <person name="Quan Z.X."/>
        </authorList>
    </citation>
    <scope>NUCLEOTIDE SEQUENCE [LARGE SCALE GENOMIC DNA]</scope>
    <source>
        <strain evidence="2">Gsoil 348</strain>
    </source>
</reference>
<feature type="domain" description="DUF58" evidence="1">
    <location>
        <begin position="46"/>
        <end position="255"/>
    </location>
</feature>
<dbReference type="InterPro" id="IPR002881">
    <property type="entry name" value="DUF58"/>
</dbReference>
<name>A0A068NKG2_FIMGI</name>
<dbReference type="OrthoDB" id="9776116at2"/>
<evidence type="ECO:0000313" key="2">
    <source>
        <dbReference type="EMBL" id="AIE83932.1"/>
    </source>
</evidence>
<gene>
    <name evidence="2" type="ORF">OP10G_0564</name>
</gene>
<dbReference type="InterPro" id="IPR036465">
    <property type="entry name" value="vWFA_dom_sf"/>
</dbReference>
<dbReference type="HOGENOM" id="CLU_054927_3_1_0"/>
<keyword evidence="3" id="KW-1185">Reference proteome</keyword>
<evidence type="ECO:0000259" key="1">
    <source>
        <dbReference type="Pfam" id="PF01882"/>
    </source>
</evidence>